<dbReference type="SUPFAM" id="SSF52540">
    <property type="entry name" value="P-loop containing nucleoside triphosphate hydrolases"/>
    <property type="match status" value="1"/>
</dbReference>
<dbReference type="InterPro" id="IPR027417">
    <property type="entry name" value="P-loop_NTPase"/>
</dbReference>
<proteinExistence type="predicted"/>
<comment type="caution">
    <text evidence="2">The sequence shown here is derived from an EMBL/GenBank/DDBJ whole genome shotgun (WGS) entry which is preliminary data.</text>
</comment>
<dbReference type="InterPro" id="IPR018647">
    <property type="entry name" value="SLFN_3-like_DNA/RNA_helicase"/>
</dbReference>
<organism evidence="2 3">
    <name type="scientific">Barrientosiimonas humi</name>
    <dbReference type="NCBI Taxonomy" id="999931"/>
    <lineage>
        <taxon>Bacteria</taxon>
        <taxon>Bacillati</taxon>
        <taxon>Actinomycetota</taxon>
        <taxon>Actinomycetes</taxon>
        <taxon>Micrococcales</taxon>
        <taxon>Dermacoccaceae</taxon>
        <taxon>Barrientosiimonas</taxon>
    </lineage>
</organism>
<evidence type="ECO:0000313" key="3">
    <source>
        <dbReference type="Proteomes" id="UP000318336"/>
    </source>
</evidence>
<name>A0A542XAH0_9MICO</name>
<evidence type="ECO:0000313" key="2">
    <source>
        <dbReference type="EMBL" id="TQL32833.1"/>
    </source>
</evidence>
<accession>A0A542XAH0</accession>
<dbReference type="InterPro" id="IPR003593">
    <property type="entry name" value="AAA+_ATPase"/>
</dbReference>
<dbReference type="Pfam" id="PF09848">
    <property type="entry name" value="SLFN-g3_helicase"/>
    <property type="match status" value="1"/>
</dbReference>
<dbReference type="Gene3D" id="3.40.50.300">
    <property type="entry name" value="P-loop containing nucleotide triphosphate hydrolases"/>
    <property type="match status" value="1"/>
</dbReference>
<reference evidence="2 3" key="1">
    <citation type="submission" date="2019-06" db="EMBL/GenBank/DDBJ databases">
        <title>Sequencing the genomes of 1000 actinobacteria strains.</title>
        <authorList>
            <person name="Klenk H.-P."/>
        </authorList>
    </citation>
    <scope>NUCLEOTIDE SEQUENCE [LARGE SCALE GENOMIC DNA]</scope>
    <source>
        <strain evidence="2 3">DSM 24617</strain>
    </source>
</reference>
<feature type="domain" description="AAA+ ATPase" evidence="1">
    <location>
        <begin position="258"/>
        <end position="410"/>
    </location>
</feature>
<dbReference type="SMART" id="SM00382">
    <property type="entry name" value="AAA"/>
    <property type="match status" value="1"/>
</dbReference>
<dbReference type="EMBL" id="VFOK01000001">
    <property type="protein sequence ID" value="TQL32833.1"/>
    <property type="molecule type" value="Genomic_DNA"/>
</dbReference>
<keyword evidence="3" id="KW-1185">Reference proteome</keyword>
<dbReference type="CDD" id="cd00009">
    <property type="entry name" value="AAA"/>
    <property type="match status" value="1"/>
</dbReference>
<dbReference type="AlphaFoldDB" id="A0A542XAH0"/>
<evidence type="ECO:0000259" key="1">
    <source>
        <dbReference type="SMART" id="SM00382"/>
    </source>
</evidence>
<dbReference type="Proteomes" id="UP000318336">
    <property type="component" value="Unassembled WGS sequence"/>
</dbReference>
<sequence>MHLHRASAETLSPNEATLAELLAEQMGIQVGHRPSASEKHSWERSIPALRADLISAGLGQVEMLLEYRLPLTSKRADVILAGRHPRTNRPSYVIIELKQWSQAKRLEDSETLFRVAPHHTREYLHPGLQVDGYCDYLADFTTHLAETDHSLVGAAYLHNADDAGVADILAAPSGTRSRVFTGQRRGEFITFLQAHLAPLPGHDVADALLSSAVAPSRHLLKVAADEVQRQEMFVLLDEQRLAYEEVLHAVSEARSADHKTAVVISGGPGSGKSVIALSLMGELARQGRSVLHATGSRSFTLTLRRVAGARAPKVQKMFTYFNQFMDAEKNGLDCLILDEAHRMRETSVQRYTPKAQRLRARPQVEELLEAARVPVFLLDDHQVVRPGEQGTADEIDRFAREKGLDVRRISLDDQFRSGGSELFVSWVQRTLGLVPDGEFKWPGDERFELLTASSPAEMEAWLRGRAEEGETARIAAGYAWPWSDAPKDGALVPDVVIGDWARPWNVKGERAVGGAPPAALWATDPNGFGQVGCVYTAQGFEYDHAGVIFGPDLVWRDDRWVAVRDANKDPDFKSRKTVGDDVFDKLVRNVYKVLLTRGMKSVVVFSTDAETQAHLESLIPARAARDDE</sequence>
<protein>
    <recommendedName>
        <fullName evidence="1">AAA+ ATPase domain-containing protein</fullName>
    </recommendedName>
</protein>
<gene>
    <name evidence="2" type="ORF">FB554_0966</name>
</gene>